<reference evidence="10 11" key="1">
    <citation type="submission" date="2022-05" db="EMBL/GenBank/DDBJ databases">
        <title>Novel Pseudomonas spp. Isolated from a Rainbow Trout Aquaculture Facility.</title>
        <authorList>
            <person name="Testerman T."/>
            <person name="Graf J."/>
        </authorList>
    </citation>
    <scope>NUCLEOTIDE SEQUENCE [LARGE SCALE GENOMIC DNA]</scope>
    <source>
        <strain evidence="10 11">ID357</strain>
    </source>
</reference>
<keyword evidence="5 8" id="KW-0812">Transmembrane</keyword>
<feature type="transmembrane region" description="Helical" evidence="8">
    <location>
        <begin position="358"/>
        <end position="375"/>
    </location>
</feature>
<evidence type="ECO:0000313" key="10">
    <source>
        <dbReference type="EMBL" id="MDD1152735.1"/>
    </source>
</evidence>
<keyword evidence="6 8" id="KW-1133">Transmembrane helix</keyword>
<name>A0ABT5QFR9_9PSED</name>
<comment type="caution">
    <text evidence="10">The sequence shown here is derived from an EMBL/GenBank/DDBJ whole genome shotgun (WGS) entry which is preliminary data.</text>
</comment>
<feature type="transmembrane region" description="Helical" evidence="8">
    <location>
        <begin position="336"/>
        <end position="353"/>
    </location>
</feature>
<dbReference type="Proteomes" id="UP001217610">
    <property type="component" value="Unassembled WGS sequence"/>
</dbReference>
<proteinExistence type="predicted"/>
<evidence type="ECO:0000313" key="11">
    <source>
        <dbReference type="Proteomes" id="UP001217610"/>
    </source>
</evidence>
<dbReference type="PANTHER" id="PTHR33908:SF3">
    <property type="entry name" value="UNDECAPRENYL PHOSPHATE-ALPHA-4-AMINO-4-DEOXY-L-ARABINOSE ARABINOSYL TRANSFERASE"/>
    <property type="match status" value="1"/>
</dbReference>
<protein>
    <submittedName>
        <fullName evidence="10">Glycosyltransferase family 39 protein</fullName>
        <ecNumber evidence="10">2.4.-.-</ecNumber>
    </submittedName>
</protein>
<evidence type="ECO:0000256" key="6">
    <source>
        <dbReference type="ARBA" id="ARBA00022989"/>
    </source>
</evidence>
<feature type="transmembrane region" description="Helical" evidence="8">
    <location>
        <begin position="279"/>
        <end position="296"/>
    </location>
</feature>
<feature type="domain" description="Glycosyltransferase RgtA/B/C/D-like" evidence="9">
    <location>
        <begin position="67"/>
        <end position="229"/>
    </location>
</feature>
<feature type="transmembrane region" description="Helical" evidence="8">
    <location>
        <begin position="20"/>
        <end position="41"/>
    </location>
</feature>
<organism evidence="10 11">
    <name type="scientific">Pseudomonas idahonensis</name>
    <dbReference type="NCBI Taxonomy" id="2942628"/>
    <lineage>
        <taxon>Bacteria</taxon>
        <taxon>Pseudomonadati</taxon>
        <taxon>Pseudomonadota</taxon>
        <taxon>Gammaproteobacteria</taxon>
        <taxon>Pseudomonadales</taxon>
        <taxon>Pseudomonadaceae</taxon>
        <taxon>Pseudomonas</taxon>
    </lineage>
</organism>
<dbReference type="Pfam" id="PF13231">
    <property type="entry name" value="PMT_2"/>
    <property type="match status" value="1"/>
</dbReference>
<gene>
    <name evidence="10" type="ORF">M5G25_31175</name>
</gene>
<keyword evidence="11" id="KW-1185">Reference proteome</keyword>
<accession>A0ABT5QFR9</accession>
<evidence type="ECO:0000256" key="5">
    <source>
        <dbReference type="ARBA" id="ARBA00022692"/>
    </source>
</evidence>
<dbReference type="InterPro" id="IPR038731">
    <property type="entry name" value="RgtA/B/C-like"/>
</dbReference>
<dbReference type="GO" id="GO:0016757">
    <property type="term" value="F:glycosyltransferase activity"/>
    <property type="evidence" value="ECO:0007669"/>
    <property type="project" value="UniProtKB-KW"/>
</dbReference>
<keyword evidence="7 8" id="KW-0472">Membrane</keyword>
<feature type="transmembrane region" description="Helical" evidence="8">
    <location>
        <begin position="101"/>
        <end position="127"/>
    </location>
</feature>
<sequence>MMQQGAGLQRLARRVLEYGLLPILLLAAGIRFYDLTAAAIWGDEGSSLLLSQYSLIEIWRHAARDVHPPLYFMLLHVWIALFGDGILSVRMFSAVPGIVTVGLGVWLVALLAGRRAAILAGVLLALLPTAVRYSQEVRMYALLGMLLLGATLALAYWVRQPRRRRYLLIYSLLLALAFYTHYFTVLCVLAHWLYLALSGARGEDGRRLLGRPVWWLANALVVLLYLPWVPELLELLRHLDELKAGGDVGWEPAVTWSSLPAMVWQLLLQDEGDSLPWPLFVGLPLLMLLVCLVPVWRDDSRPRLGGLLTSFTLVPLLLVFAVSFISPVFIERYLTAYALGLPLIVAMVIDRWLRTARLLALALLLVFVGIEAQGLRNNTDVDVNDQISVMVDYVNTHYAPGDRIVISDMLWYLSYVYYNRTDAQPLLYTPPLPGGASGRPNAYGFGTLIDQPDEVYLDQLGSLPVGSGRVWLVGTDDQPEEFAPLPAGWHTVSEFAAGSTRARLFVMCASVAALCSSR</sequence>
<evidence type="ECO:0000259" key="9">
    <source>
        <dbReference type="Pfam" id="PF13231"/>
    </source>
</evidence>
<keyword evidence="3 10" id="KW-0328">Glycosyltransferase</keyword>
<feature type="transmembrane region" description="Helical" evidence="8">
    <location>
        <begin position="167"/>
        <end position="194"/>
    </location>
</feature>
<evidence type="ECO:0000256" key="7">
    <source>
        <dbReference type="ARBA" id="ARBA00023136"/>
    </source>
</evidence>
<dbReference type="PANTHER" id="PTHR33908">
    <property type="entry name" value="MANNOSYLTRANSFERASE YKCB-RELATED"/>
    <property type="match status" value="1"/>
</dbReference>
<evidence type="ECO:0000256" key="3">
    <source>
        <dbReference type="ARBA" id="ARBA00022676"/>
    </source>
</evidence>
<evidence type="ECO:0000256" key="1">
    <source>
        <dbReference type="ARBA" id="ARBA00004651"/>
    </source>
</evidence>
<feature type="transmembrane region" description="Helical" evidence="8">
    <location>
        <begin position="308"/>
        <end position="330"/>
    </location>
</feature>
<feature type="transmembrane region" description="Helical" evidence="8">
    <location>
        <begin position="139"/>
        <end position="158"/>
    </location>
</feature>
<evidence type="ECO:0000256" key="4">
    <source>
        <dbReference type="ARBA" id="ARBA00022679"/>
    </source>
</evidence>
<keyword evidence="4 10" id="KW-0808">Transferase</keyword>
<comment type="subcellular location">
    <subcellularLocation>
        <location evidence="1">Cell membrane</location>
        <topology evidence="1">Multi-pass membrane protein</topology>
    </subcellularLocation>
</comment>
<keyword evidence="2" id="KW-1003">Cell membrane</keyword>
<dbReference type="EC" id="2.4.-.-" evidence="10"/>
<feature type="transmembrane region" description="Helical" evidence="8">
    <location>
        <begin position="214"/>
        <end position="236"/>
    </location>
</feature>
<evidence type="ECO:0000256" key="2">
    <source>
        <dbReference type="ARBA" id="ARBA00022475"/>
    </source>
</evidence>
<dbReference type="InterPro" id="IPR050297">
    <property type="entry name" value="LipidA_mod_glycosyltrf_83"/>
</dbReference>
<evidence type="ECO:0000256" key="8">
    <source>
        <dbReference type="SAM" id="Phobius"/>
    </source>
</evidence>
<dbReference type="EMBL" id="JAMDGR010000033">
    <property type="protein sequence ID" value="MDD1152735.1"/>
    <property type="molecule type" value="Genomic_DNA"/>
</dbReference>